<keyword evidence="1" id="KW-0472">Membrane</keyword>
<feature type="transmembrane region" description="Helical" evidence="1">
    <location>
        <begin position="96"/>
        <end position="129"/>
    </location>
</feature>
<accession>A0A9D2GGI3</accession>
<evidence type="ECO:0000313" key="2">
    <source>
        <dbReference type="EMBL" id="HIZ78191.1"/>
    </source>
</evidence>
<protein>
    <submittedName>
        <fullName evidence="2">DUF4956 domain-containing protein</fullName>
    </submittedName>
</protein>
<proteinExistence type="predicted"/>
<evidence type="ECO:0000256" key="1">
    <source>
        <dbReference type="SAM" id="Phobius"/>
    </source>
</evidence>
<comment type="caution">
    <text evidence="2">The sequence shown here is derived from an EMBL/GenBank/DDBJ whole genome shotgun (WGS) entry which is preliminary data.</text>
</comment>
<feature type="transmembrane region" description="Helical" evidence="1">
    <location>
        <begin position="12"/>
        <end position="33"/>
    </location>
</feature>
<sequence>MLETILTGTGLTMQDMALCTLCSAAMGLCLAAVHSYKNSSSRNFLMTLILLPVIVQVVIMMVNGNLGTGVAVMGAFSLVRFRSMPGSAREITSVFAAMAIGLAAGMGYLGAAVFLTASVAAITMLFYSFPVREERMLRRDLRITIPENLNYSGLFDDIFAQHTREVSLLRVKTVNMGSLYELEYDILLKSPEEEKEMLDAVRCRNGNLTVSCGWKAEREDLL</sequence>
<evidence type="ECO:0000313" key="3">
    <source>
        <dbReference type="Proteomes" id="UP000824101"/>
    </source>
</evidence>
<keyword evidence="1" id="KW-1133">Transmembrane helix</keyword>
<organism evidence="2 3">
    <name type="scientific">Candidatus Lachnoclostridium stercorigallinarum</name>
    <dbReference type="NCBI Taxonomy" id="2838634"/>
    <lineage>
        <taxon>Bacteria</taxon>
        <taxon>Bacillati</taxon>
        <taxon>Bacillota</taxon>
        <taxon>Clostridia</taxon>
        <taxon>Lachnospirales</taxon>
        <taxon>Lachnospiraceae</taxon>
    </lineage>
</organism>
<gene>
    <name evidence="2" type="ORF">IAA17_00160</name>
</gene>
<keyword evidence="1" id="KW-0812">Transmembrane</keyword>
<feature type="transmembrane region" description="Helical" evidence="1">
    <location>
        <begin position="45"/>
        <end position="76"/>
    </location>
</feature>
<name>A0A9D2GGI3_9FIRM</name>
<dbReference type="EMBL" id="DXBC01000003">
    <property type="protein sequence ID" value="HIZ78191.1"/>
    <property type="molecule type" value="Genomic_DNA"/>
</dbReference>
<dbReference type="AlphaFoldDB" id="A0A9D2GGI3"/>
<dbReference type="Pfam" id="PF16316">
    <property type="entry name" value="DUF4956"/>
    <property type="match status" value="1"/>
</dbReference>
<dbReference type="InterPro" id="IPR032531">
    <property type="entry name" value="DUF4956"/>
</dbReference>
<dbReference type="Proteomes" id="UP000824101">
    <property type="component" value="Unassembled WGS sequence"/>
</dbReference>
<reference evidence="2" key="1">
    <citation type="journal article" date="2021" name="PeerJ">
        <title>Extensive microbial diversity within the chicken gut microbiome revealed by metagenomics and culture.</title>
        <authorList>
            <person name="Gilroy R."/>
            <person name="Ravi A."/>
            <person name="Getino M."/>
            <person name="Pursley I."/>
            <person name="Horton D.L."/>
            <person name="Alikhan N.F."/>
            <person name="Baker D."/>
            <person name="Gharbi K."/>
            <person name="Hall N."/>
            <person name="Watson M."/>
            <person name="Adriaenssens E.M."/>
            <person name="Foster-Nyarko E."/>
            <person name="Jarju S."/>
            <person name="Secka A."/>
            <person name="Antonio M."/>
            <person name="Oren A."/>
            <person name="Chaudhuri R.R."/>
            <person name="La Ragione R."/>
            <person name="Hildebrand F."/>
            <person name="Pallen M.J."/>
        </authorList>
    </citation>
    <scope>NUCLEOTIDE SEQUENCE</scope>
    <source>
        <strain evidence="2">ChiBcec1-1093</strain>
    </source>
</reference>
<reference evidence="2" key="2">
    <citation type="submission" date="2021-04" db="EMBL/GenBank/DDBJ databases">
        <authorList>
            <person name="Gilroy R."/>
        </authorList>
    </citation>
    <scope>NUCLEOTIDE SEQUENCE</scope>
    <source>
        <strain evidence="2">ChiBcec1-1093</strain>
    </source>
</reference>